<dbReference type="InParanoid" id="A0A7R8UVP4"/>
<sequence>MPRYIAKHHQSDDLQEYLAKIEKKSSRTVANGRGLSRSRIMRYLKKFEEAELDAVIASEELTLDMLK</sequence>
<gene>
    <name evidence="1" type="ORF">HERILL_LOCUS10659</name>
</gene>
<evidence type="ECO:0000313" key="2">
    <source>
        <dbReference type="Proteomes" id="UP000594454"/>
    </source>
</evidence>
<reference evidence="1 2" key="1">
    <citation type="submission" date="2020-11" db="EMBL/GenBank/DDBJ databases">
        <authorList>
            <person name="Wallbank WR R."/>
            <person name="Pardo Diaz C."/>
            <person name="Kozak K."/>
            <person name="Martin S."/>
            <person name="Jiggins C."/>
            <person name="Moest M."/>
            <person name="Warren A I."/>
            <person name="Generalovic N T."/>
            <person name="Byers J.R.P. K."/>
            <person name="Montejo-Kovacevich G."/>
            <person name="Yen C E."/>
        </authorList>
    </citation>
    <scope>NUCLEOTIDE SEQUENCE [LARGE SCALE GENOMIC DNA]</scope>
</reference>
<dbReference type="Proteomes" id="UP000594454">
    <property type="component" value="Chromosome 4"/>
</dbReference>
<dbReference type="OrthoDB" id="196165at2759"/>
<organism evidence="1 2">
    <name type="scientific">Hermetia illucens</name>
    <name type="common">Black soldier fly</name>
    <dbReference type="NCBI Taxonomy" id="343691"/>
    <lineage>
        <taxon>Eukaryota</taxon>
        <taxon>Metazoa</taxon>
        <taxon>Ecdysozoa</taxon>
        <taxon>Arthropoda</taxon>
        <taxon>Hexapoda</taxon>
        <taxon>Insecta</taxon>
        <taxon>Pterygota</taxon>
        <taxon>Neoptera</taxon>
        <taxon>Endopterygota</taxon>
        <taxon>Diptera</taxon>
        <taxon>Brachycera</taxon>
        <taxon>Stratiomyomorpha</taxon>
        <taxon>Stratiomyidae</taxon>
        <taxon>Hermetiinae</taxon>
        <taxon>Hermetia</taxon>
    </lineage>
</organism>
<dbReference type="AlphaFoldDB" id="A0A7R8UVP4"/>
<dbReference type="EMBL" id="LR899012">
    <property type="protein sequence ID" value="CAD7087990.1"/>
    <property type="molecule type" value="Genomic_DNA"/>
</dbReference>
<accession>A0A7R8UVP4</accession>
<protein>
    <submittedName>
        <fullName evidence="1">Uncharacterized protein</fullName>
    </submittedName>
</protein>
<name>A0A7R8UVP4_HERIL</name>
<keyword evidence="2" id="KW-1185">Reference proteome</keyword>
<evidence type="ECO:0000313" key="1">
    <source>
        <dbReference type="EMBL" id="CAD7087990.1"/>
    </source>
</evidence>
<proteinExistence type="predicted"/>